<evidence type="ECO:0000256" key="1">
    <source>
        <dbReference type="ARBA" id="ARBA00022793"/>
    </source>
</evidence>
<evidence type="ECO:0000313" key="6">
    <source>
        <dbReference type="EMBL" id="KAJ3570185.1"/>
    </source>
</evidence>
<dbReference type="Proteomes" id="UP001213000">
    <property type="component" value="Unassembled WGS sequence"/>
</dbReference>
<dbReference type="GO" id="GO:0019748">
    <property type="term" value="P:secondary metabolic process"/>
    <property type="evidence" value="ECO:0007669"/>
    <property type="project" value="TreeGrafter"/>
</dbReference>
<gene>
    <name evidence="6" type="ORF">NP233_g4578</name>
</gene>
<feature type="chain" id="PRO_5042129586" description="Amidohydrolase-related domain-containing protein" evidence="4">
    <location>
        <begin position="23"/>
        <end position="358"/>
    </location>
</feature>
<dbReference type="Gene3D" id="3.20.20.140">
    <property type="entry name" value="Metal-dependent hydrolases"/>
    <property type="match status" value="1"/>
</dbReference>
<dbReference type="PANTHER" id="PTHR21240">
    <property type="entry name" value="2-AMINO-3-CARBOXYLMUCONATE-6-SEMIALDEHYDE DECARBOXYLASE"/>
    <property type="match status" value="1"/>
</dbReference>
<reference evidence="6" key="1">
    <citation type="submission" date="2022-07" db="EMBL/GenBank/DDBJ databases">
        <title>Genome Sequence of Leucocoprinus birnbaumii.</title>
        <authorList>
            <person name="Buettner E."/>
        </authorList>
    </citation>
    <scope>NUCLEOTIDE SEQUENCE</scope>
    <source>
        <strain evidence="6">VT141</strain>
    </source>
</reference>
<dbReference type="GO" id="GO:0016831">
    <property type="term" value="F:carboxy-lyase activity"/>
    <property type="evidence" value="ECO:0007669"/>
    <property type="project" value="UniProtKB-KW"/>
</dbReference>
<dbReference type="EMBL" id="JANIEX010000250">
    <property type="protein sequence ID" value="KAJ3570185.1"/>
    <property type="molecule type" value="Genomic_DNA"/>
</dbReference>
<sequence length="358" mass="39491">MFTLASWGSLTLLLSSAIGTQARKIANTGGTIILEEAWTIPDLIFQIGNTNAALGGTNAELKANLLDIHNQRLRFMNENHVDYMVLSLASPGIQGISDPAAAESMAVMTNNILAQSISNNTLRFGAFAALSMHNATNAALELKRTVQELGFLGGLVNDYQQSGADNATLLYYDTPEFDVFWEMVSELNVPIYFHPRSGITQIKSLTIGHAPWLGGPAQEFAATLSNHILGLCTNGVFDRFPKAKIIVGHLGERIPSDLVRIDNQLMRQIPLGMPMKLNVTDYWKKNIWETTSGNFGTELLQFHMETIGLDRIMYSVDYPFVMIDEGEAWVKTLPKVLSKKQFDTLTRGVAIELLGLDK</sequence>
<dbReference type="GO" id="GO:0016787">
    <property type="term" value="F:hydrolase activity"/>
    <property type="evidence" value="ECO:0007669"/>
    <property type="project" value="InterPro"/>
</dbReference>
<comment type="similarity">
    <text evidence="3">Belongs to the metallo-dependent hydrolases superfamily.</text>
</comment>
<dbReference type="InterPro" id="IPR006680">
    <property type="entry name" value="Amidohydro-rel"/>
</dbReference>
<dbReference type="InterPro" id="IPR032466">
    <property type="entry name" value="Metal_Hydrolase"/>
</dbReference>
<keyword evidence="2 3" id="KW-0456">Lyase</keyword>
<protein>
    <recommendedName>
        <fullName evidence="5">Amidohydrolase-related domain-containing protein</fullName>
    </recommendedName>
</protein>
<name>A0AAD5VUG7_9AGAR</name>
<proteinExistence type="inferred from homology"/>
<feature type="domain" description="Amidohydrolase-related" evidence="5">
    <location>
        <begin position="68"/>
        <end position="356"/>
    </location>
</feature>
<accession>A0AAD5VUG7</accession>
<dbReference type="AlphaFoldDB" id="A0AAD5VUG7"/>
<evidence type="ECO:0000256" key="4">
    <source>
        <dbReference type="SAM" id="SignalP"/>
    </source>
</evidence>
<evidence type="ECO:0000256" key="2">
    <source>
        <dbReference type="ARBA" id="ARBA00023239"/>
    </source>
</evidence>
<feature type="signal peptide" evidence="4">
    <location>
        <begin position="1"/>
        <end position="22"/>
    </location>
</feature>
<dbReference type="Pfam" id="PF04909">
    <property type="entry name" value="Amidohydro_2"/>
    <property type="match status" value="1"/>
</dbReference>
<dbReference type="GO" id="GO:0005829">
    <property type="term" value="C:cytosol"/>
    <property type="evidence" value="ECO:0007669"/>
    <property type="project" value="TreeGrafter"/>
</dbReference>
<evidence type="ECO:0000256" key="3">
    <source>
        <dbReference type="RuleBase" id="RU366045"/>
    </source>
</evidence>
<evidence type="ECO:0000259" key="5">
    <source>
        <dbReference type="Pfam" id="PF04909"/>
    </source>
</evidence>
<keyword evidence="4" id="KW-0732">Signal</keyword>
<evidence type="ECO:0000313" key="7">
    <source>
        <dbReference type="Proteomes" id="UP001213000"/>
    </source>
</evidence>
<dbReference type="PANTHER" id="PTHR21240:SF31">
    <property type="entry name" value="AMIDOHYDROLASE FAMILY PROTEIN (AFU_ORTHOLOGUE AFUA_7G05840)"/>
    <property type="match status" value="1"/>
</dbReference>
<organism evidence="6 7">
    <name type="scientific">Leucocoprinus birnbaumii</name>
    <dbReference type="NCBI Taxonomy" id="56174"/>
    <lineage>
        <taxon>Eukaryota</taxon>
        <taxon>Fungi</taxon>
        <taxon>Dikarya</taxon>
        <taxon>Basidiomycota</taxon>
        <taxon>Agaricomycotina</taxon>
        <taxon>Agaricomycetes</taxon>
        <taxon>Agaricomycetidae</taxon>
        <taxon>Agaricales</taxon>
        <taxon>Agaricineae</taxon>
        <taxon>Agaricaceae</taxon>
        <taxon>Leucocoprinus</taxon>
    </lineage>
</organism>
<comment type="caution">
    <text evidence="6">The sequence shown here is derived from an EMBL/GenBank/DDBJ whole genome shotgun (WGS) entry which is preliminary data.</text>
</comment>
<dbReference type="InterPro" id="IPR032465">
    <property type="entry name" value="ACMSD"/>
</dbReference>
<dbReference type="SUPFAM" id="SSF51556">
    <property type="entry name" value="Metallo-dependent hydrolases"/>
    <property type="match status" value="1"/>
</dbReference>
<keyword evidence="1 3" id="KW-0210">Decarboxylase</keyword>
<keyword evidence="7" id="KW-1185">Reference proteome</keyword>